<evidence type="ECO:0000256" key="7">
    <source>
        <dbReference type="RuleBase" id="RU363032"/>
    </source>
</evidence>
<dbReference type="InterPro" id="IPR000515">
    <property type="entry name" value="MetI-like"/>
</dbReference>
<comment type="caution">
    <text evidence="9">The sequence shown here is derived from an EMBL/GenBank/DDBJ whole genome shotgun (WGS) entry which is preliminary data.</text>
</comment>
<evidence type="ECO:0000259" key="8">
    <source>
        <dbReference type="PROSITE" id="PS50928"/>
    </source>
</evidence>
<dbReference type="AlphaFoldDB" id="A0A2S6HSR8"/>
<keyword evidence="3" id="KW-1003">Cell membrane</keyword>
<dbReference type="Proteomes" id="UP000237749">
    <property type="component" value="Unassembled WGS sequence"/>
</dbReference>
<feature type="transmembrane region" description="Helical" evidence="7">
    <location>
        <begin position="166"/>
        <end position="191"/>
    </location>
</feature>
<dbReference type="GO" id="GO:0005886">
    <property type="term" value="C:plasma membrane"/>
    <property type="evidence" value="ECO:0007669"/>
    <property type="project" value="UniProtKB-SubCell"/>
</dbReference>
<feature type="transmembrane region" description="Helical" evidence="7">
    <location>
        <begin position="84"/>
        <end position="103"/>
    </location>
</feature>
<dbReference type="InterPro" id="IPR051393">
    <property type="entry name" value="ABC_transporter_permease"/>
</dbReference>
<comment type="similarity">
    <text evidence="7">Belongs to the binding-protein-dependent transport system permease family.</text>
</comment>
<dbReference type="PANTHER" id="PTHR30193:SF37">
    <property type="entry name" value="INNER MEMBRANE ABC TRANSPORTER PERMEASE PROTEIN YCJO"/>
    <property type="match status" value="1"/>
</dbReference>
<dbReference type="InterPro" id="IPR035906">
    <property type="entry name" value="MetI-like_sf"/>
</dbReference>
<feature type="transmembrane region" description="Helical" evidence="7">
    <location>
        <begin position="115"/>
        <end position="135"/>
    </location>
</feature>
<feature type="domain" description="ABC transmembrane type-1" evidence="8">
    <location>
        <begin position="78"/>
        <end position="298"/>
    </location>
</feature>
<organism evidence="9 10">
    <name type="scientific">Lacrimispora xylanisolvens</name>
    <dbReference type="NCBI Taxonomy" id="384636"/>
    <lineage>
        <taxon>Bacteria</taxon>
        <taxon>Bacillati</taxon>
        <taxon>Bacillota</taxon>
        <taxon>Clostridia</taxon>
        <taxon>Lachnospirales</taxon>
        <taxon>Lachnospiraceae</taxon>
        <taxon>Lacrimispora</taxon>
    </lineage>
</organism>
<dbReference type="CDD" id="cd06261">
    <property type="entry name" value="TM_PBP2"/>
    <property type="match status" value="1"/>
</dbReference>
<dbReference type="GO" id="GO:0055085">
    <property type="term" value="P:transmembrane transport"/>
    <property type="evidence" value="ECO:0007669"/>
    <property type="project" value="InterPro"/>
</dbReference>
<feature type="transmembrane region" description="Helical" evidence="7">
    <location>
        <begin position="277"/>
        <end position="299"/>
    </location>
</feature>
<evidence type="ECO:0000256" key="1">
    <source>
        <dbReference type="ARBA" id="ARBA00004651"/>
    </source>
</evidence>
<keyword evidence="4 7" id="KW-0812">Transmembrane</keyword>
<protein>
    <submittedName>
        <fullName evidence="9">Raffinose/stachyose/melibiose transport system permease protein</fullName>
    </submittedName>
</protein>
<evidence type="ECO:0000256" key="6">
    <source>
        <dbReference type="ARBA" id="ARBA00023136"/>
    </source>
</evidence>
<gene>
    <name evidence="9" type="ORF">BXY41_10512</name>
</gene>
<reference evidence="9 10" key="1">
    <citation type="submission" date="2018-02" db="EMBL/GenBank/DDBJ databases">
        <title>Genomic Encyclopedia of Archaeal and Bacterial Type Strains, Phase II (KMG-II): from individual species to whole genera.</title>
        <authorList>
            <person name="Goeker M."/>
        </authorList>
    </citation>
    <scope>NUCLEOTIDE SEQUENCE [LARGE SCALE GENOMIC DNA]</scope>
    <source>
        <strain evidence="9 10">DSM 3808</strain>
    </source>
</reference>
<dbReference type="OrthoDB" id="9795403at2"/>
<dbReference type="Pfam" id="PF00528">
    <property type="entry name" value="BPD_transp_1"/>
    <property type="match status" value="1"/>
</dbReference>
<keyword evidence="10" id="KW-1185">Reference proteome</keyword>
<proteinExistence type="inferred from homology"/>
<dbReference type="PANTHER" id="PTHR30193">
    <property type="entry name" value="ABC TRANSPORTER PERMEASE PROTEIN"/>
    <property type="match status" value="1"/>
</dbReference>
<keyword evidence="6 7" id="KW-0472">Membrane</keyword>
<dbReference type="PROSITE" id="PS50928">
    <property type="entry name" value="ABC_TM1"/>
    <property type="match status" value="1"/>
</dbReference>
<evidence type="ECO:0000256" key="5">
    <source>
        <dbReference type="ARBA" id="ARBA00022989"/>
    </source>
</evidence>
<accession>A0A2S6HSR8</accession>
<comment type="subcellular location">
    <subcellularLocation>
        <location evidence="1 7">Cell membrane</location>
        <topology evidence="1 7">Multi-pass membrane protein</topology>
    </subcellularLocation>
</comment>
<evidence type="ECO:0000313" key="10">
    <source>
        <dbReference type="Proteomes" id="UP000237749"/>
    </source>
</evidence>
<evidence type="ECO:0000313" key="9">
    <source>
        <dbReference type="EMBL" id="PPK80797.1"/>
    </source>
</evidence>
<evidence type="ECO:0000256" key="3">
    <source>
        <dbReference type="ARBA" id="ARBA00022475"/>
    </source>
</evidence>
<evidence type="ECO:0000256" key="2">
    <source>
        <dbReference type="ARBA" id="ARBA00022448"/>
    </source>
</evidence>
<keyword evidence="2 7" id="KW-0813">Transport</keyword>
<dbReference type="SUPFAM" id="SSF161098">
    <property type="entry name" value="MetI-like"/>
    <property type="match status" value="1"/>
</dbReference>
<dbReference type="RefSeq" id="WP_104436795.1">
    <property type="nucleotide sequence ID" value="NZ_PTJA01000005.1"/>
</dbReference>
<feature type="transmembrane region" description="Helical" evidence="7">
    <location>
        <begin position="212"/>
        <end position="236"/>
    </location>
</feature>
<dbReference type="Gene3D" id="1.10.3720.10">
    <property type="entry name" value="MetI-like"/>
    <property type="match status" value="1"/>
</dbReference>
<feature type="transmembrane region" description="Helical" evidence="7">
    <location>
        <begin position="20"/>
        <end position="45"/>
    </location>
</feature>
<evidence type="ECO:0000256" key="4">
    <source>
        <dbReference type="ARBA" id="ARBA00022692"/>
    </source>
</evidence>
<sequence length="309" mass="34614">MNSNKSLGSRFKKSWDHGDIPMWLMLIPTIFFILVMSVYPFTWLIRYVFYDYNGFKAYFVGFENFKRITGDGIYWNSVLHTFEYAILKLVFLLPLSLMTAVLLQRKRFGSGLMQGIYFLPTVISSAVYSLIWYFIFATYNGVLNAFLQRIGVIQQPIDWLGSGKTAMAAVVIVAVWGGFGNYMILLISGLAGIPSDVYESAQIDGANGIQTFFKITLPMLGPVLKVVIMLAITTAFKDYESILVLTAGGPNNRTHVMFSYIFQMVFGTSRAKTPLQIGYGSVLSIVSALIVGVITIIYLKISKKMDDIS</sequence>
<dbReference type="EMBL" id="PTJA01000005">
    <property type="protein sequence ID" value="PPK80797.1"/>
    <property type="molecule type" value="Genomic_DNA"/>
</dbReference>
<name>A0A2S6HSR8_9FIRM</name>
<keyword evidence="5 7" id="KW-1133">Transmembrane helix</keyword>